<dbReference type="Gene3D" id="3.40.50.300">
    <property type="entry name" value="P-loop containing nucleotide triphosphate hydrolases"/>
    <property type="match status" value="1"/>
</dbReference>
<feature type="binding site" evidence="5">
    <location>
        <position position="133"/>
    </location>
    <ligand>
        <name>Zn(2+)</name>
        <dbReference type="ChEBI" id="CHEBI:29105"/>
        <note>structural</note>
    </ligand>
</feature>
<comment type="catalytic activity">
    <reaction evidence="5 7">
        <text>AMP + ATP = 2 ADP</text>
        <dbReference type="Rhea" id="RHEA:12973"/>
        <dbReference type="ChEBI" id="CHEBI:30616"/>
        <dbReference type="ChEBI" id="CHEBI:456215"/>
        <dbReference type="ChEBI" id="CHEBI:456216"/>
        <dbReference type="EC" id="2.7.4.3"/>
    </reaction>
</comment>
<feature type="binding site" evidence="5">
    <location>
        <begin position="57"/>
        <end position="59"/>
    </location>
    <ligand>
        <name>AMP</name>
        <dbReference type="ChEBI" id="CHEBI:456215"/>
    </ligand>
</feature>
<dbReference type="FunFam" id="3.40.50.300:FF:000106">
    <property type="entry name" value="Adenylate kinase mitochondrial"/>
    <property type="match status" value="1"/>
</dbReference>
<dbReference type="UniPathway" id="UPA00588">
    <property type="reaction ID" value="UER00649"/>
</dbReference>
<dbReference type="GO" id="GO:0005737">
    <property type="term" value="C:cytoplasm"/>
    <property type="evidence" value="ECO:0007669"/>
    <property type="project" value="UniProtKB-SubCell"/>
</dbReference>
<dbReference type="SUPFAM" id="SSF52540">
    <property type="entry name" value="P-loop containing nucleoside triphosphate hydrolases"/>
    <property type="match status" value="1"/>
</dbReference>
<dbReference type="GO" id="GO:0004017">
    <property type="term" value="F:AMP kinase activity"/>
    <property type="evidence" value="ECO:0007669"/>
    <property type="project" value="UniProtKB-UniRule"/>
</dbReference>
<accession>A0A0H4T339</accession>
<feature type="binding site" evidence="5">
    <location>
        <begin position="85"/>
        <end position="88"/>
    </location>
    <ligand>
        <name>AMP</name>
        <dbReference type="ChEBI" id="CHEBI:456215"/>
    </ligand>
</feature>
<evidence type="ECO:0000259" key="8">
    <source>
        <dbReference type="Pfam" id="PF05191"/>
    </source>
</evidence>
<evidence type="ECO:0000256" key="7">
    <source>
        <dbReference type="RuleBase" id="RU003331"/>
    </source>
</evidence>
<protein>
    <recommendedName>
        <fullName evidence="5 7">Adenylate kinase</fullName>
        <shortName evidence="5">AK</shortName>
        <ecNumber evidence="5 7">2.7.4.3</ecNumber>
    </recommendedName>
    <alternativeName>
        <fullName evidence="5">ATP-AMP transphosphorylase</fullName>
    </alternativeName>
    <alternativeName>
        <fullName evidence="5">ATP:AMP phosphotransferase</fullName>
    </alternativeName>
    <alternativeName>
        <fullName evidence="5">Adenylate monophosphate kinase</fullName>
    </alternativeName>
</protein>
<dbReference type="NCBIfam" id="NF011100">
    <property type="entry name" value="PRK14527.1"/>
    <property type="match status" value="1"/>
</dbReference>
<dbReference type="PRINTS" id="PR00094">
    <property type="entry name" value="ADENYLTKNASE"/>
</dbReference>
<name>A0A0H4T339_9BACT</name>
<evidence type="ECO:0000256" key="4">
    <source>
        <dbReference type="ARBA" id="ARBA00022777"/>
    </source>
</evidence>
<evidence type="ECO:0000256" key="5">
    <source>
        <dbReference type="HAMAP-Rule" id="MF_00235"/>
    </source>
</evidence>
<reference evidence="9" key="1">
    <citation type="journal article" date="2015" name="ISME J.">
        <title>Aquifer environment selects for microbial species cohorts in sediment and groundwater.</title>
        <authorList>
            <person name="Hug L.A."/>
            <person name="Thomas B.C."/>
            <person name="Brown C.T."/>
            <person name="Frischkorn K.R."/>
            <person name="Williams K.H."/>
            <person name="Tringe S.G."/>
            <person name="Banfield J.F."/>
        </authorList>
    </citation>
    <scope>NUCLEOTIDE SEQUENCE</scope>
</reference>
<keyword evidence="5" id="KW-0862">Zinc</keyword>
<dbReference type="EMBL" id="KT006990">
    <property type="protein sequence ID" value="AKQ02063.1"/>
    <property type="molecule type" value="Genomic_DNA"/>
</dbReference>
<evidence type="ECO:0000256" key="3">
    <source>
        <dbReference type="ARBA" id="ARBA00022741"/>
    </source>
</evidence>
<keyword evidence="5 7" id="KW-0067">ATP-binding</keyword>
<feature type="binding site" evidence="5">
    <location>
        <position position="130"/>
    </location>
    <ligand>
        <name>Zn(2+)</name>
        <dbReference type="ChEBI" id="CHEBI:29105"/>
        <note>structural</note>
    </ligand>
</feature>
<comment type="subunit">
    <text evidence="5 7">Monomer.</text>
</comment>
<dbReference type="InterPro" id="IPR000850">
    <property type="entry name" value="Adenylat/UMP-CMP_kin"/>
</dbReference>
<feature type="binding site" evidence="5">
    <location>
        <position position="150"/>
    </location>
    <ligand>
        <name>Zn(2+)</name>
        <dbReference type="ChEBI" id="CHEBI:29105"/>
        <note>structural</note>
    </ligand>
</feature>
<dbReference type="CDD" id="cd01428">
    <property type="entry name" value="ADK"/>
    <property type="match status" value="1"/>
</dbReference>
<feature type="binding site" evidence="5">
    <location>
        <position position="92"/>
    </location>
    <ligand>
        <name>AMP</name>
        <dbReference type="ChEBI" id="CHEBI:456215"/>
    </ligand>
</feature>
<dbReference type="PANTHER" id="PTHR23359">
    <property type="entry name" value="NUCLEOTIDE KINASE"/>
    <property type="match status" value="1"/>
</dbReference>
<feature type="binding site" evidence="5">
    <location>
        <position position="160"/>
    </location>
    <ligand>
        <name>AMP</name>
        <dbReference type="ChEBI" id="CHEBI:456215"/>
    </ligand>
</feature>
<keyword evidence="1 5" id="KW-0808">Transferase</keyword>
<evidence type="ECO:0000256" key="1">
    <source>
        <dbReference type="ARBA" id="ARBA00022679"/>
    </source>
</evidence>
<dbReference type="InterPro" id="IPR006259">
    <property type="entry name" value="Adenyl_kin_sub"/>
</dbReference>
<comment type="pathway">
    <text evidence="5">Purine metabolism; AMP biosynthesis via salvage pathway; AMP from ADP: step 1/1.</text>
</comment>
<organism evidence="9">
    <name type="scientific">uncultured Acidobacteria bacterium Rifle_16ft_4_minimus_33611</name>
    <dbReference type="NCBI Taxonomy" id="1665085"/>
    <lineage>
        <taxon>Bacteria</taxon>
        <taxon>Pseudomonadati</taxon>
        <taxon>Acidobacteriota</taxon>
        <taxon>environmental samples</taxon>
    </lineage>
</organism>
<dbReference type="AlphaFoldDB" id="A0A0H4T339"/>
<proteinExistence type="inferred from homology"/>
<keyword evidence="5" id="KW-0479">Metal-binding</keyword>
<dbReference type="InterPro" id="IPR007862">
    <property type="entry name" value="Adenylate_kinase_lid-dom"/>
</dbReference>
<dbReference type="GO" id="GO:0044209">
    <property type="term" value="P:AMP salvage"/>
    <property type="evidence" value="ECO:0007669"/>
    <property type="project" value="UniProtKB-UniRule"/>
</dbReference>
<keyword evidence="3 5" id="KW-0547">Nucleotide-binding</keyword>
<dbReference type="InterPro" id="IPR033690">
    <property type="entry name" value="Adenylat_kinase_CS"/>
</dbReference>
<dbReference type="NCBIfam" id="NF001381">
    <property type="entry name" value="PRK00279.1-3"/>
    <property type="match status" value="1"/>
</dbReference>
<comment type="subcellular location">
    <subcellularLocation>
        <location evidence="5 7">Cytoplasm</location>
    </subcellularLocation>
</comment>
<feature type="binding site" evidence="5">
    <location>
        <begin position="136"/>
        <end position="137"/>
    </location>
    <ligand>
        <name>ATP</name>
        <dbReference type="ChEBI" id="CHEBI:30616"/>
    </ligand>
</feature>
<dbReference type="HAMAP" id="MF_00235">
    <property type="entry name" value="Adenylate_kinase_Adk"/>
    <property type="match status" value="1"/>
</dbReference>
<feature type="binding site" evidence="5">
    <location>
        <position position="36"/>
    </location>
    <ligand>
        <name>AMP</name>
        <dbReference type="ChEBI" id="CHEBI:456215"/>
    </ligand>
</feature>
<feature type="binding site" evidence="5">
    <location>
        <position position="127"/>
    </location>
    <ligand>
        <name>ATP</name>
        <dbReference type="ChEBI" id="CHEBI:30616"/>
    </ligand>
</feature>
<evidence type="ECO:0000256" key="6">
    <source>
        <dbReference type="RuleBase" id="RU003330"/>
    </source>
</evidence>
<feature type="binding site" evidence="5">
    <location>
        <begin position="10"/>
        <end position="15"/>
    </location>
    <ligand>
        <name>ATP</name>
        <dbReference type="ChEBI" id="CHEBI:30616"/>
    </ligand>
</feature>
<comment type="function">
    <text evidence="5">Catalyzes the reversible transfer of the terminal phosphate group between ATP and AMP. Plays an important role in cellular energy homeostasis and in adenine nucleotide metabolism.</text>
</comment>
<dbReference type="NCBIfam" id="TIGR01351">
    <property type="entry name" value="adk"/>
    <property type="match status" value="1"/>
</dbReference>
<dbReference type="NCBIfam" id="NF001380">
    <property type="entry name" value="PRK00279.1-2"/>
    <property type="match status" value="1"/>
</dbReference>
<dbReference type="InterPro" id="IPR027417">
    <property type="entry name" value="P-loop_NTPase"/>
</dbReference>
<sequence>MRLILLGPPGAGKGTQAERLSEELEVPHISTGDILRQAVAEGTPLGLEGKKIMEAGELVSDEIMLGIIRERLAQPDALRGYILDGYPRTLPQASALDRLLNERSEPPVVIANIDVDREELVKRISGRRSCPNCKAVFNVHGQPPQEPDVCDACGRMLVQRADDEEGTVRQRLAVYDRQTRPLLDYYGNRVTNIDGQGTPQEVFERLSALVGQRAEGRRKA</sequence>
<feature type="binding site" evidence="5">
    <location>
        <position position="197"/>
    </location>
    <ligand>
        <name>ATP</name>
        <dbReference type="ChEBI" id="CHEBI:30616"/>
    </ligand>
</feature>
<dbReference type="GO" id="GO:0008270">
    <property type="term" value="F:zinc ion binding"/>
    <property type="evidence" value="ECO:0007669"/>
    <property type="project" value="UniProtKB-UniRule"/>
</dbReference>
<feature type="region of interest" description="NMP" evidence="5">
    <location>
        <begin position="30"/>
        <end position="59"/>
    </location>
</feature>
<comment type="domain">
    <text evidence="5">Consists of three domains, a large central CORE domain and two small peripheral domains, NMPbind and LID, which undergo movements during catalysis. The LID domain closes over the site of phosphoryl transfer upon ATP binding. Assembling and dissambling the active center during each catalytic cycle provides an effective means to prevent ATP hydrolysis. Some bacteria have evolved a zinc-coordinating structure that stabilizes the LID domain.</text>
</comment>
<keyword evidence="2 5" id="KW-0545">Nucleotide biosynthesis</keyword>
<dbReference type="EC" id="2.7.4.3" evidence="5 7"/>
<feature type="binding site" evidence="5">
    <location>
        <position position="171"/>
    </location>
    <ligand>
        <name>AMP</name>
        <dbReference type="ChEBI" id="CHEBI:456215"/>
    </ligand>
</feature>
<dbReference type="Pfam" id="PF00406">
    <property type="entry name" value="ADK"/>
    <property type="match status" value="1"/>
</dbReference>
<dbReference type="GO" id="GO:0005524">
    <property type="term" value="F:ATP binding"/>
    <property type="evidence" value="ECO:0007669"/>
    <property type="project" value="UniProtKB-UniRule"/>
</dbReference>
<dbReference type="Pfam" id="PF05191">
    <property type="entry name" value="ADK_lid"/>
    <property type="match status" value="1"/>
</dbReference>
<evidence type="ECO:0000256" key="2">
    <source>
        <dbReference type="ARBA" id="ARBA00022727"/>
    </source>
</evidence>
<feature type="domain" description="Adenylate kinase active site lid" evidence="8">
    <location>
        <begin position="127"/>
        <end position="162"/>
    </location>
</feature>
<keyword evidence="5" id="KW-0963">Cytoplasm</keyword>
<dbReference type="PROSITE" id="PS00113">
    <property type="entry name" value="ADENYLATE_KINASE"/>
    <property type="match status" value="1"/>
</dbReference>
<comment type="similarity">
    <text evidence="5 6">Belongs to the adenylate kinase family.</text>
</comment>
<feature type="binding site" evidence="5">
    <location>
        <position position="153"/>
    </location>
    <ligand>
        <name>Zn(2+)</name>
        <dbReference type="ChEBI" id="CHEBI:29105"/>
        <note>structural</note>
    </ligand>
</feature>
<keyword evidence="4 5" id="KW-0418">Kinase</keyword>
<feature type="region of interest" description="LID" evidence="5">
    <location>
        <begin position="126"/>
        <end position="163"/>
    </location>
</feature>
<feature type="binding site" evidence="5">
    <location>
        <position position="31"/>
    </location>
    <ligand>
        <name>AMP</name>
        <dbReference type="ChEBI" id="CHEBI:456215"/>
    </ligand>
</feature>
<gene>
    <name evidence="5" type="primary">adk</name>
</gene>
<evidence type="ECO:0000313" key="9">
    <source>
        <dbReference type="EMBL" id="AKQ02063.1"/>
    </source>
</evidence>